<dbReference type="Gene3D" id="3.30.420.10">
    <property type="entry name" value="Ribonuclease H-like superfamily/Ribonuclease H"/>
    <property type="match status" value="1"/>
</dbReference>
<dbReference type="GO" id="GO:0003723">
    <property type="term" value="F:RNA binding"/>
    <property type="evidence" value="ECO:0007669"/>
    <property type="project" value="UniProtKB-UniRule"/>
</dbReference>
<comment type="similarity">
    <text evidence="5 13">Belongs to the RNase HII family.</text>
</comment>
<sequence length="246" mass="25936">MGWWRNRAGPLRHCPRAAVSPAPNATLLPELALAEQTGSRYIAGVDEVGRGALAGPVTVGIVVIDLHTLPQEVHASGTGVWQALDGVRDSKLLTAPARKRWKPSICQHAKAFSVQHSTPQTIDAAGLTSAMGAAGRAALASIHEELGHPVDHIILDGIHDWIQADVPVITIAKADTTSLSVACASVLAKVERDSLMTELAGDHPEFGWDSNKGYGSAAHRAAILSHGATQHHRTSWNLGTDTLPGL</sequence>
<dbReference type="InterPro" id="IPR012337">
    <property type="entry name" value="RNaseH-like_sf"/>
</dbReference>
<gene>
    <name evidence="15" type="ORF">FEF26_03160</name>
</gene>
<dbReference type="Proteomes" id="UP000310458">
    <property type="component" value="Unassembled WGS sequence"/>
</dbReference>
<dbReference type="OrthoDB" id="9803420at2"/>
<dbReference type="PROSITE" id="PS51975">
    <property type="entry name" value="RNASE_H_2"/>
    <property type="match status" value="1"/>
</dbReference>
<evidence type="ECO:0000256" key="10">
    <source>
        <dbReference type="ARBA" id="ARBA00022801"/>
    </source>
</evidence>
<evidence type="ECO:0000256" key="9">
    <source>
        <dbReference type="ARBA" id="ARBA00022759"/>
    </source>
</evidence>
<evidence type="ECO:0000256" key="3">
    <source>
        <dbReference type="ARBA" id="ARBA00004065"/>
    </source>
</evidence>
<evidence type="ECO:0000256" key="13">
    <source>
        <dbReference type="RuleBase" id="RU003515"/>
    </source>
</evidence>
<comment type="cofactor">
    <cofactor evidence="12">
        <name>Mn(2+)</name>
        <dbReference type="ChEBI" id="CHEBI:29035"/>
    </cofactor>
    <cofactor evidence="12">
        <name>Mg(2+)</name>
        <dbReference type="ChEBI" id="CHEBI:18420"/>
    </cofactor>
    <text evidence="12">Manganese or magnesium. Binds 1 divalent metal ion per monomer in the absence of substrate. May bind a second metal ion after substrate binding.</text>
</comment>
<evidence type="ECO:0000313" key="16">
    <source>
        <dbReference type="Proteomes" id="UP000310458"/>
    </source>
</evidence>
<dbReference type="GO" id="GO:0032299">
    <property type="term" value="C:ribonuclease H2 complex"/>
    <property type="evidence" value="ECO:0007669"/>
    <property type="project" value="TreeGrafter"/>
</dbReference>
<dbReference type="Pfam" id="PF01351">
    <property type="entry name" value="RNase_HII"/>
    <property type="match status" value="1"/>
</dbReference>
<evidence type="ECO:0000256" key="12">
    <source>
        <dbReference type="PROSITE-ProRule" id="PRU01319"/>
    </source>
</evidence>
<evidence type="ECO:0000256" key="7">
    <source>
        <dbReference type="ARBA" id="ARBA00022722"/>
    </source>
</evidence>
<dbReference type="EC" id="3.1.26.4" evidence="13"/>
<feature type="binding site" evidence="12">
    <location>
        <position position="156"/>
    </location>
    <ligand>
        <name>a divalent metal cation</name>
        <dbReference type="ChEBI" id="CHEBI:60240"/>
    </ligand>
</feature>
<keyword evidence="7 12" id="KW-0540">Nuclease</keyword>
<comment type="caution">
    <text evidence="15">The sequence shown here is derived from an EMBL/GenBank/DDBJ whole genome shotgun (WGS) entry which is preliminary data.</text>
</comment>
<evidence type="ECO:0000256" key="1">
    <source>
        <dbReference type="ARBA" id="ARBA00000077"/>
    </source>
</evidence>
<dbReference type="InterPro" id="IPR024567">
    <property type="entry name" value="RNase_HII/HIII_dom"/>
</dbReference>
<dbReference type="GO" id="GO:0043137">
    <property type="term" value="P:DNA replication, removal of RNA primer"/>
    <property type="evidence" value="ECO:0007669"/>
    <property type="project" value="TreeGrafter"/>
</dbReference>
<evidence type="ECO:0000256" key="6">
    <source>
        <dbReference type="ARBA" id="ARBA00022490"/>
    </source>
</evidence>
<keyword evidence="8 12" id="KW-0479">Metal-binding</keyword>
<dbReference type="GO" id="GO:0004523">
    <property type="term" value="F:RNA-DNA hybrid ribonuclease activity"/>
    <property type="evidence" value="ECO:0007669"/>
    <property type="project" value="UniProtKB-UniRule"/>
</dbReference>
<keyword evidence="9 12" id="KW-0255">Endonuclease</keyword>
<evidence type="ECO:0000313" key="15">
    <source>
        <dbReference type="EMBL" id="TLP99061.1"/>
    </source>
</evidence>
<comment type="subcellular location">
    <subcellularLocation>
        <location evidence="4">Cytoplasm</location>
    </subcellularLocation>
</comment>
<dbReference type="InterPro" id="IPR022898">
    <property type="entry name" value="RNase_HII"/>
</dbReference>
<name>A0A5R9BFU2_9MICC</name>
<dbReference type="GO" id="GO:0006298">
    <property type="term" value="P:mismatch repair"/>
    <property type="evidence" value="ECO:0007669"/>
    <property type="project" value="TreeGrafter"/>
</dbReference>
<keyword evidence="16" id="KW-1185">Reference proteome</keyword>
<proteinExistence type="inferred from homology"/>
<dbReference type="GO" id="GO:0005737">
    <property type="term" value="C:cytoplasm"/>
    <property type="evidence" value="ECO:0007669"/>
    <property type="project" value="UniProtKB-SubCell"/>
</dbReference>
<evidence type="ECO:0000256" key="5">
    <source>
        <dbReference type="ARBA" id="ARBA00007383"/>
    </source>
</evidence>
<dbReference type="PANTHER" id="PTHR10954">
    <property type="entry name" value="RIBONUCLEASE H2 SUBUNIT A"/>
    <property type="match status" value="1"/>
</dbReference>
<dbReference type="SUPFAM" id="SSF53098">
    <property type="entry name" value="Ribonuclease H-like"/>
    <property type="match status" value="1"/>
</dbReference>
<evidence type="ECO:0000259" key="14">
    <source>
        <dbReference type="PROSITE" id="PS51975"/>
    </source>
</evidence>
<comment type="function">
    <text evidence="3 13">Endonuclease that specifically degrades the RNA of RNA-DNA hybrids.</text>
</comment>
<feature type="binding site" evidence="12">
    <location>
        <position position="47"/>
    </location>
    <ligand>
        <name>a divalent metal cation</name>
        <dbReference type="ChEBI" id="CHEBI:60240"/>
    </ligand>
</feature>
<evidence type="ECO:0000256" key="4">
    <source>
        <dbReference type="ARBA" id="ARBA00004496"/>
    </source>
</evidence>
<dbReference type="InterPro" id="IPR001352">
    <property type="entry name" value="RNase_HII/HIII"/>
</dbReference>
<dbReference type="EMBL" id="VAVZ01000006">
    <property type="protein sequence ID" value="TLP99061.1"/>
    <property type="molecule type" value="Genomic_DNA"/>
</dbReference>
<keyword evidence="6" id="KW-0963">Cytoplasm</keyword>
<dbReference type="PANTHER" id="PTHR10954:SF18">
    <property type="entry name" value="RIBONUCLEASE HII"/>
    <property type="match status" value="1"/>
</dbReference>
<comment type="cofactor">
    <cofactor evidence="2">
        <name>Mg(2+)</name>
        <dbReference type="ChEBI" id="CHEBI:18420"/>
    </cofactor>
</comment>
<dbReference type="GO" id="GO:0046872">
    <property type="term" value="F:metal ion binding"/>
    <property type="evidence" value="ECO:0007669"/>
    <property type="project" value="UniProtKB-KW"/>
</dbReference>
<accession>A0A5R9BFU2</accession>
<reference evidence="15 16" key="1">
    <citation type="submission" date="2019-05" db="EMBL/GenBank/DDBJ databases">
        <title>Nesterenkonia sp. GY074 isolated from the Southern Atlantic Ocean.</title>
        <authorList>
            <person name="Zhang G."/>
        </authorList>
    </citation>
    <scope>NUCLEOTIDE SEQUENCE [LARGE SCALE GENOMIC DNA]</scope>
    <source>
        <strain evidence="15 16">GY074</strain>
    </source>
</reference>
<dbReference type="InterPro" id="IPR036397">
    <property type="entry name" value="RNaseH_sf"/>
</dbReference>
<organism evidence="15 16">
    <name type="scientific">Nesterenkonia salmonea</name>
    <dbReference type="NCBI Taxonomy" id="1804987"/>
    <lineage>
        <taxon>Bacteria</taxon>
        <taxon>Bacillati</taxon>
        <taxon>Actinomycetota</taxon>
        <taxon>Actinomycetes</taxon>
        <taxon>Micrococcales</taxon>
        <taxon>Micrococcaceae</taxon>
        <taxon>Nesterenkonia</taxon>
    </lineage>
</organism>
<dbReference type="AlphaFoldDB" id="A0A5R9BFU2"/>
<dbReference type="CDD" id="cd07182">
    <property type="entry name" value="RNase_HII_bacteria_HII_like"/>
    <property type="match status" value="1"/>
</dbReference>
<dbReference type="NCBIfam" id="NF000595">
    <property type="entry name" value="PRK00015.1-3"/>
    <property type="match status" value="1"/>
</dbReference>
<comment type="catalytic activity">
    <reaction evidence="1 12 13">
        <text>Endonucleolytic cleavage to 5'-phosphomonoester.</text>
        <dbReference type="EC" id="3.1.26.4"/>
    </reaction>
</comment>
<evidence type="ECO:0000256" key="11">
    <source>
        <dbReference type="ARBA" id="ARBA00023211"/>
    </source>
</evidence>
<evidence type="ECO:0000256" key="8">
    <source>
        <dbReference type="ARBA" id="ARBA00022723"/>
    </source>
</evidence>
<protein>
    <recommendedName>
        <fullName evidence="13">Ribonuclease</fullName>
        <ecNumber evidence="13">3.1.26.4</ecNumber>
    </recommendedName>
</protein>
<feature type="binding site" evidence="12">
    <location>
        <position position="46"/>
    </location>
    <ligand>
        <name>a divalent metal cation</name>
        <dbReference type="ChEBI" id="CHEBI:60240"/>
    </ligand>
</feature>
<keyword evidence="10 12" id="KW-0378">Hydrolase</keyword>
<keyword evidence="11" id="KW-0464">Manganese</keyword>
<feature type="domain" description="RNase H type-2" evidence="14">
    <location>
        <begin position="40"/>
        <end position="246"/>
    </location>
</feature>
<evidence type="ECO:0000256" key="2">
    <source>
        <dbReference type="ARBA" id="ARBA00001946"/>
    </source>
</evidence>